<dbReference type="GO" id="GO:0031640">
    <property type="term" value="P:killing of cells of another organism"/>
    <property type="evidence" value="ECO:0007669"/>
    <property type="project" value="UniProtKB-KW"/>
</dbReference>
<evidence type="ECO:0000313" key="8">
    <source>
        <dbReference type="Proteomes" id="UP000434276"/>
    </source>
</evidence>
<evidence type="ECO:0000256" key="1">
    <source>
        <dbReference type="ARBA" id="ARBA00006722"/>
    </source>
</evidence>
<evidence type="ECO:0000256" key="5">
    <source>
        <dbReference type="ARBA" id="ARBA00023157"/>
    </source>
</evidence>
<keyword evidence="5" id="KW-1015">Disulfide bond</keyword>
<dbReference type="Pfam" id="PF07333">
    <property type="entry name" value="SLR1-BP"/>
    <property type="match status" value="1"/>
</dbReference>
<name>A0A5S9XWX1_ARATH</name>
<dbReference type="GO" id="GO:0050832">
    <property type="term" value="P:defense response to fungus"/>
    <property type="evidence" value="ECO:0007669"/>
    <property type="project" value="UniProtKB-KW"/>
</dbReference>
<dbReference type="PANTHER" id="PTHR33830:SF11">
    <property type="entry name" value="DEFENSIN-LIKE PROTEIN 163-RELATED"/>
    <property type="match status" value="1"/>
</dbReference>
<keyword evidence="2" id="KW-0929">Antimicrobial</keyword>
<keyword evidence="4" id="KW-0611">Plant defense</keyword>
<dbReference type="PANTHER" id="PTHR33830">
    <property type="entry name" value="DEFENSIN-LIKE PROTEIN 184-RELATED"/>
    <property type="match status" value="1"/>
</dbReference>
<keyword evidence="6" id="KW-0732">Signal</keyword>
<evidence type="ECO:0000256" key="4">
    <source>
        <dbReference type="ARBA" id="ARBA00022821"/>
    </source>
</evidence>
<evidence type="ECO:0000313" key="7">
    <source>
        <dbReference type="EMBL" id="CAA0396895.1"/>
    </source>
</evidence>
<dbReference type="Proteomes" id="UP000434276">
    <property type="component" value="Unassembled WGS sequence"/>
</dbReference>
<comment type="similarity">
    <text evidence="1">Belongs to the DEFL family.</text>
</comment>
<organism evidence="7 8">
    <name type="scientific">Arabidopsis thaliana</name>
    <name type="common">Mouse-ear cress</name>
    <dbReference type="NCBI Taxonomy" id="3702"/>
    <lineage>
        <taxon>Eukaryota</taxon>
        <taxon>Viridiplantae</taxon>
        <taxon>Streptophyta</taxon>
        <taxon>Embryophyta</taxon>
        <taxon>Tracheophyta</taxon>
        <taxon>Spermatophyta</taxon>
        <taxon>Magnoliopsida</taxon>
        <taxon>eudicotyledons</taxon>
        <taxon>Gunneridae</taxon>
        <taxon>Pentapetalae</taxon>
        <taxon>rosids</taxon>
        <taxon>malvids</taxon>
        <taxon>Brassicales</taxon>
        <taxon>Brassicaceae</taxon>
        <taxon>Camelineae</taxon>
        <taxon>Arabidopsis</taxon>
    </lineage>
</organism>
<dbReference type="EMBL" id="CACSHJ010000095">
    <property type="protein sequence ID" value="CAA0396895.1"/>
    <property type="molecule type" value="Genomic_DNA"/>
</dbReference>
<protein>
    <submittedName>
        <fullName evidence="7">Uncharacterized protein</fullName>
    </submittedName>
</protein>
<reference evidence="7 8" key="1">
    <citation type="submission" date="2019-12" db="EMBL/GenBank/DDBJ databases">
        <authorList>
            <person name="Jiao W.-B."/>
            <person name="Schneeberger K."/>
        </authorList>
    </citation>
    <scope>NUCLEOTIDE SEQUENCE [LARGE SCALE GENOMIC DNA]</scope>
    <source>
        <strain evidence="8">cv. C24</strain>
    </source>
</reference>
<feature type="chain" id="PRO_5024886182" evidence="6">
    <location>
        <begin position="38"/>
        <end position="86"/>
    </location>
</feature>
<keyword evidence="3" id="KW-0295">Fungicide</keyword>
<evidence type="ECO:0000256" key="3">
    <source>
        <dbReference type="ARBA" id="ARBA00022577"/>
    </source>
</evidence>
<feature type="signal peptide" evidence="6">
    <location>
        <begin position="1"/>
        <end position="37"/>
    </location>
</feature>
<accession>A0A5S9XWX1</accession>
<dbReference type="ExpressionAtlas" id="A0A5S9XWX1">
    <property type="expression patterns" value="baseline and differential"/>
</dbReference>
<dbReference type="InterPro" id="IPR010851">
    <property type="entry name" value="DEFL"/>
</dbReference>
<dbReference type="AlphaFoldDB" id="A0A5S9XWX1"/>
<sequence>MNGFIAKKQFMAKLIYSYLFISMFVLSVLLALPNAEGADIKRCVVDVKLSKPCTFQECIPLCFQRYNGNGVCTGKKNEICTCAYNC</sequence>
<gene>
    <name evidence="7" type="ORF">C24_LOCUS19613</name>
</gene>
<dbReference type="OrthoDB" id="1025815at2759"/>
<evidence type="ECO:0000256" key="6">
    <source>
        <dbReference type="SAM" id="SignalP"/>
    </source>
</evidence>
<proteinExistence type="inferred from homology"/>
<evidence type="ECO:0000256" key="2">
    <source>
        <dbReference type="ARBA" id="ARBA00022529"/>
    </source>
</evidence>